<dbReference type="EMBL" id="LAZR01000116">
    <property type="protein sequence ID" value="KKN89771.1"/>
    <property type="molecule type" value="Genomic_DNA"/>
</dbReference>
<proteinExistence type="predicted"/>
<comment type="caution">
    <text evidence="1">The sequence shown here is derived from an EMBL/GenBank/DDBJ whole genome shotgun (WGS) entry which is preliminary data.</text>
</comment>
<gene>
    <name evidence="1" type="ORF">LCGC14_0236170</name>
</gene>
<evidence type="ECO:0000313" key="1">
    <source>
        <dbReference type="EMBL" id="KKN89771.1"/>
    </source>
</evidence>
<sequence>MKDRRDGYILVHDMELGMFVWRPAELVYEVKFGKYCHKPVKTAKR</sequence>
<dbReference type="AlphaFoldDB" id="A0A0F9WTZ4"/>
<name>A0A0F9WTZ4_9ZZZZ</name>
<organism evidence="1">
    <name type="scientific">marine sediment metagenome</name>
    <dbReference type="NCBI Taxonomy" id="412755"/>
    <lineage>
        <taxon>unclassified sequences</taxon>
        <taxon>metagenomes</taxon>
        <taxon>ecological metagenomes</taxon>
    </lineage>
</organism>
<accession>A0A0F9WTZ4</accession>
<protein>
    <submittedName>
        <fullName evidence="1">Uncharacterized protein</fullName>
    </submittedName>
</protein>
<reference evidence="1" key="1">
    <citation type="journal article" date="2015" name="Nature">
        <title>Complex archaea that bridge the gap between prokaryotes and eukaryotes.</title>
        <authorList>
            <person name="Spang A."/>
            <person name="Saw J.H."/>
            <person name="Jorgensen S.L."/>
            <person name="Zaremba-Niedzwiedzka K."/>
            <person name="Martijn J."/>
            <person name="Lind A.E."/>
            <person name="van Eijk R."/>
            <person name="Schleper C."/>
            <person name="Guy L."/>
            <person name="Ettema T.J."/>
        </authorList>
    </citation>
    <scope>NUCLEOTIDE SEQUENCE</scope>
</reference>